<sequence length="161" mass="17606">MKRDRTEGLAGGHADPPELPDELYALTLHQPWATAVAVLGKRIENRSWAPPRRAVGQWIAIHAGRAFDDGAADWVASRTGRMTTDGSVPRGAIVALARVAGSVTDSDDMWFRGPCGWLLEDVVPVEPVACRGRQRLWKVSPDVRMALEEALKSQTKTVIVD</sequence>
<dbReference type="SUPFAM" id="SSF88697">
    <property type="entry name" value="PUA domain-like"/>
    <property type="match status" value="1"/>
</dbReference>
<comment type="caution">
    <text evidence="1">The sequence shown here is derived from an EMBL/GenBank/DDBJ whole genome shotgun (WGS) entry which is preliminary data.</text>
</comment>
<keyword evidence="2" id="KW-1185">Reference proteome</keyword>
<accession>A0ABV7Z7J9</accession>
<gene>
    <name evidence="1" type="ORF">ACFOSB_10775</name>
</gene>
<proteinExistence type="predicted"/>
<evidence type="ECO:0008006" key="3">
    <source>
        <dbReference type="Google" id="ProtNLM"/>
    </source>
</evidence>
<dbReference type="RefSeq" id="WP_322472744.1">
    <property type="nucleotide sequence ID" value="NZ_JBHRZG010000010.1"/>
</dbReference>
<dbReference type="Proteomes" id="UP001595803">
    <property type="component" value="Unassembled WGS sequence"/>
</dbReference>
<name>A0ABV7Z7J9_9DEIO</name>
<reference evidence="2" key="1">
    <citation type="journal article" date="2019" name="Int. J. Syst. Evol. Microbiol.">
        <title>The Global Catalogue of Microorganisms (GCM) 10K type strain sequencing project: providing services to taxonomists for standard genome sequencing and annotation.</title>
        <authorList>
            <consortium name="The Broad Institute Genomics Platform"/>
            <consortium name="The Broad Institute Genome Sequencing Center for Infectious Disease"/>
            <person name="Wu L."/>
            <person name="Ma J."/>
        </authorList>
    </citation>
    <scope>NUCLEOTIDE SEQUENCE [LARGE SCALE GENOMIC DNA]</scope>
    <source>
        <strain evidence="2">CCTCC AB 2017081</strain>
    </source>
</reference>
<dbReference type="Gene3D" id="2.30.130.30">
    <property type="entry name" value="Hypothetical protein"/>
    <property type="match status" value="1"/>
</dbReference>
<dbReference type="InterPro" id="IPR015947">
    <property type="entry name" value="PUA-like_sf"/>
</dbReference>
<evidence type="ECO:0000313" key="2">
    <source>
        <dbReference type="Proteomes" id="UP001595803"/>
    </source>
</evidence>
<organism evidence="1 2">
    <name type="scientific">Deinococcus rufus</name>
    <dbReference type="NCBI Taxonomy" id="2136097"/>
    <lineage>
        <taxon>Bacteria</taxon>
        <taxon>Thermotogati</taxon>
        <taxon>Deinococcota</taxon>
        <taxon>Deinococci</taxon>
        <taxon>Deinococcales</taxon>
        <taxon>Deinococcaceae</taxon>
        <taxon>Deinococcus</taxon>
    </lineage>
</organism>
<protein>
    <recommendedName>
        <fullName evidence="3">ASCH domain-containing protein</fullName>
    </recommendedName>
</protein>
<evidence type="ECO:0000313" key="1">
    <source>
        <dbReference type="EMBL" id="MFC3833342.1"/>
    </source>
</evidence>
<dbReference type="EMBL" id="JBHRZG010000010">
    <property type="protein sequence ID" value="MFC3833342.1"/>
    <property type="molecule type" value="Genomic_DNA"/>
</dbReference>